<keyword evidence="3" id="KW-1185">Reference proteome</keyword>
<keyword evidence="1" id="KW-0732">Signal</keyword>
<dbReference type="Proteomes" id="UP001218788">
    <property type="component" value="Unassembled WGS sequence"/>
</dbReference>
<dbReference type="Gene3D" id="2.60.40.10">
    <property type="entry name" value="Immunoglobulins"/>
    <property type="match status" value="1"/>
</dbReference>
<evidence type="ECO:0000313" key="3">
    <source>
        <dbReference type="Proteomes" id="UP001218788"/>
    </source>
</evidence>
<sequence length="653" mass="71860">MRAFHKAFVAPVILTLLSACGGSGGDNGGNPGPVVEPPTEQPQLTPVLSSDNLALYGQLSAITNESVGLVLLSADGSRLSDIQWQQISGPAVSLLAAHTQAVGFDIPAAGNYEFRVTAITQSGQQRQLSFTLTASDDATPEIANVRLDHMATERGRVSLRVDSPTPKIITTVSWEQTAGPPAQPLTQQADTTNGPLQSLFFTAPEVNQDSVLEFVATVQFDDGTTATDKVLVGINNTAVADDGIFTQNDMFVTTDLIAYREDSPYADALRECVYTNQLVNSCTFADLPLIGMQTATPDVDDILDKTLVSHPWMGERFAEFLRQSATSEDMLKLLRGVTAVVISYDIRPSFYWVRTGAIYLDARNFWRTPAERDTLNTAPDYRSDFGNALQFGIYWRYVKNNRYYFPQQSLAASLRNSRDFSKLEASLAWLMYHELAHANDFFPPTAWAGLRDSQTPLDHLRNSPPQSDQLFDTYPLQSAVLNELANVSFGGAEATAAQQSFSATDAADEFSSDIAPAYYAYYTTREDYATLFEQFMMLYRLGVSADIGVVETVSNPQALITWGQRNRINQDTLQARAAFTVERVLPELNVAQLQGTLPSPVQLEPGVSWYDFDALITNGALQRNDLTGDLAGNKSNLFRPPLRLRSLDGHLRY</sequence>
<reference evidence="2 3" key="1">
    <citation type="submission" date="2022-10" db="EMBL/GenBank/DDBJ databases">
        <title>Alteromonas sp. chi3 Genome sequencing.</title>
        <authorList>
            <person name="Park S."/>
        </authorList>
    </citation>
    <scope>NUCLEOTIDE SEQUENCE [LARGE SCALE GENOMIC DNA]</scope>
    <source>
        <strain evidence="3">chi3</strain>
    </source>
</reference>
<feature type="signal peptide" evidence="1">
    <location>
        <begin position="1"/>
        <end position="21"/>
    </location>
</feature>
<protein>
    <recommendedName>
        <fullName evidence="4">Lipoprotein</fullName>
    </recommendedName>
</protein>
<evidence type="ECO:0008006" key="4">
    <source>
        <dbReference type="Google" id="ProtNLM"/>
    </source>
</evidence>
<gene>
    <name evidence="2" type="ORF">OIK42_10395</name>
</gene>
<evidence type="ECO:0000256" key="1">
    <source>
        <dbReference type="SAM" id="SignalP"/>
    </source>
</evidence>
<proteinExistence type="predicted"/>
<dbReference type="EMBL" id="JAQQXP010000001">
    <property type="protein sequence ID" value="MDC8831169.1"/>
    <property type="molecule type" value="Genomic_DNA"/>
</dbReference>
<dbReference type="Gene3D" id="2.60.40.3010">
    <property type="match status" value="1"/>
</dbReference>
<evidence type="ECO:0000313" key="2">
    <source>
        <dbReference type="EMBL" id="MDC8831169.1"/>
    </source>
</evidence>
<comment type="caution">
    <text evidence="2">The sequence shown here is derived from an EMBL/GenBank/DDBJ whole genome shotgun (WGS) entry which is preliminary data.</text>
</comment>
<feature type="chain" id="PRO_5046862451" description="Lipoprotein" evidence="1">
    <location>
        <begin position="22"/>
        <end position="653"/>
    </location>
</feature>
<dbReference type="RefSeq" id="WP_273640310.1">
    <property type="nucleotide sequence ID" value="NZ_JAQQXP010000001.1"/>
</dbReference>
<name>A0ABT5L291_9ALTE</name>
<accession>A0ABT5L291</accession>
<organism evidence="2 3">
    <name type="scientific">Alteromonas gilva</name>
    <dbReference type="NCBI Taxonomy" id="2987522"/>
    <lineage>
        <taxon>Bacteria</taxon>
        <taxon>Pseudomonadati</taxon>
        <taxon>Pseudomonadota</taxon>
        <taxon>Gammaproteobacteria</taxon>
        <taxon>Alteromonadales</taxon>
        <taxon>Alteromonadaceae</taxon>
        <taxon>Alteromonas/Salinimonas group</taxon>
        <taxon>Alteromonas</taxon>
    </lineage>
</organism>
<dbReference type="PROSITE" id="PS51257">
    <property type="entry name" value="PROKAR_LIPOPROTEIN"/>
    <property type="match status" value="1"/>
</dbReference>
<dbReference type="InterPro" id="IPR013783">
    <property type="entry name" value="Ig-like_fold"/>
</dbReference>